<evidence type="ECO:0000256" key="6">
    <source>
        <dbReference type="ARBA" id="ARBA00022723"/>
    </source>
</evidence>
<dbReference type="EC" id="1.11.1.11" evidence="3"/>
<dbReference type="GO" id="GO:0034599">
    <property type="term" value="P:cellular response to oxidative stress"/>
    <property type="evidence" value="ECO:0007669"/>
    <property type="project" value="InterPro"/>
</dbReference>
<evidence type="ECO:0000313" key="11">
    <source>
        <dbReference type="EMBL" id="KAK9678807.1"/>
    </source>
</evidence>
<reference evidence="11" key="1">
    <citation type="submission" date="2024-03" db="EMBL/GenBank/DDBJ databases">
        <title>WGS assembly of Saponaria officinalis var. Norfolk2.</title>
        <authorList>
            <person name="Jenkins J."/>
            <person name="Shu S."/>
            <person name="Grimwood J."/>
            <person name="Barry K."/>
            <person name="Goodstein D."/>
            <person name="Schmutz J."/>
            <person name="Leebens-Mack J."/>
            <person name="Osbourn A."/>
        </authorList>
    </citation>
    <scope>NUCLEOTIDE SEQUENCE [LARGE SCALE GENOMIC DNA]</scope>
    <source>
        <strain evidence="11">JIC</strain>
    </source>
</reference>
<feature type="domain" description="Plant heme peroxidase family profile" evidence="10">
    <location>
        <begin position="29"/>
        <end position="244"/>
    </location>
</feature>
<evidence type="ECO:0000256" key="3">
    <source>
        <dbReference type="ARBA" id="ARBA00012940"/>
    </source>
</evidence>
<dbReference type="InterPro" id="IPR010255">
    <property type="entry name" value="Haem_peroxidase_sf"/>
</dbReference>
<evidence type="ECO:0000256" key="8">
    <source>
        <dbReference type="ARBA" id="ARBA00023004"/>
    </source>
</evidence>
<keyword evidence="4" id="KW-0575">Peroxidase</keyword>
<keyword evidence="6" id="KW-0479">Metal-binding</keyword>
<evidence type="ECO:0000259" key="10">
    <source>
        <dbReference type="PROSITE" id="PS50873"/>
    </source>
</evidence>
<keyword evidence="7" id="KW-0560">Oxidoreductase</keyword>
<accession>A0AAW1HQW0</accession>
<dbReference type="InterPro" id="IPR019794">
    <property type="entry name" value="Peroxidases_AS"/>
</dbReference>
<feature type="region of interest" description="Disordered" evidence="9">
    <location>
        <begin position="109"/>
        <end position="132"/>
    </location>
</feature>
<dbReference type="EMBL" id="JBDFQZ010000011">
    <property type="protein sequence ID" value="KAK9678807.1"/>
    <property type="molecule type" value="Genomic_DNA"/>
</dbReference>
<keyword evidence="8" id="KW-0408">Iron</keyword>
<comment type="cofactor">
    <cofactor evidence="1">
        <name>heme b</name>
        <dbReference type="ChEBI" id="CHEBI:60344"/>
    </cofactor>
</comment>
<dbReference type="Gene3D" id="1.10.420.10">
    <property type="entry name" value="Peroxidase, domain 2"/>
    <property type="match status" value="1"/>
</dbReference>
<dbReference type="Pfam" id="PF00141">
    <property type="entry name" value="peroxidase"/>
    <property type="match status" value="1"/>
</dbReference>
<evidence type="ECO:0000256" key="7">
    <source>
        <dbReference type="ARBA" id="ARBA00023002"/>
    </source>
</evidence>
<dbReference type="SUPFAM" id="SSF48113">
    <property type="entry name" value="Heme-dependent peroxidases"/>
    <property type="match status" value="1"/>
</dbReference>
<evidence type="ECO:0000256" key="5">
    <source>
        <dbReference type="ARBA" id="ARBA00022617"/>
    </source>
</evidence>
<dbReference type="PRINTS" id="PR00458">
    <property type="entry name" value="PEROXIDASE"/>
</dbReference>
<evidence type="ECO:0000256" key="1">
    <source>
        <dbReference type="ARBA" id="ARBA00001970"/>
    </source>
</evidence>
<dbReference type="PROSITE" id="PS00435">
    <property type="entry name" value="PEROXIDASE_1"/>
    <property type="match status" value="1"/>
</dbReference>
<keyword evidence="12" id="KW-1185">Reference proteome</keyword>
<gene>
    <name evidence="11" type="ORF">RND81_11G234200</name>
</gene>
<comment type="caution">
    <text evidence="11">The sequence shown here is derived from an EMBL/GenBank/DDBJ whole genome shotgun (WGS) entry which is preliminary data.</text>
</comment>
<dbReference type="GO" id="GO:0042744">
    <property type="term" value="P:hydrogen peroxide catabolic process"/>
    <property type="evidence" value="ECO:0007669"/>
    <property type="project" value="TreeGrafter"/>
</dbReference>
<dbReference type="GO" id="GO:0016688">
    <property type="term" value="F:L-ascorbate peroxidase activity"/>
    <property type="evidence" value="ECO:0007669"/>
    <property type="project" value="UniProtKB-EC"/>
</dbReference>
<dbReference type="GO" id="GO:0009507">
    <property type="term" value="C:chloroplast"/>
    <property type="evidence" value="ECO:0007669"/>
    <property type="project" value="TreeGrafter"/>
</dbReference>
<sequence length="244" mass="26776">MAKVDADYLKQIEAARNELRNIINSQNCAPIMLRLAFHDAGTFDAKTKTGGPNGTIRMELSNPANNGVKVAVDLCEQVKAKHPKVTYADIYQLAGVVAVEVTGGPAIKFTPGRPDAPQPDNTAGLPNPGGDAQHLRDVFHRMGLSDRDIVALSGSHTLGKAHQDRSGFDGPFTKQPLKFDNSYYVELRKGDTPGLVKFPTDKVLTQDPVFRKYVQIYAQDEKTFFAHYAESHQKMSELGRPVKA</sequence>
<evidence type="ECO:0000256" key="4">
    <source>
        <dbReference type="ARBA" id="ARBA00022559"/>
    </source>
</evidence>
<evidence type="ECO:0000256" key="9">
    <source>
        <dbReference type="SAM" id="MobiDB-lite"/>
    </source>
</evidence>
<dbReference type="InterPro" id="IPR044831">
    <property type="entry name" value="Ccp1-like"/>
</dbReference>
<dbReference type="InterPro" id="IPR002207">
    <property type="entry name" value="Peroxidase_I"/>
</dbReference>
<name>A0AAW1HQW0_SAPOF</name>
<dbReference type="PRINTS" id="PR00459">
    <property type="entry name" value="ASPEROXIDASE"/>
</dbReference>
<proteinExistence type="inferred from homology"/>
<dbReference type="PANTHER" id="PTHR31356:SF38">
    <property type="entry name" value="L-ASCORBATE PEROXIDASE 5, PEROXISOMAL"/>
    <property type="match status" value="1"/>
</dbReference>
<dbReference type="PANTHER" id="PTHR31356">
    <property type="entry name" value="THYLAKOID LUMENAL 29 KDA PROTEIN, CHLOROPLASTIC-RELATED"/>
    <property type="match status" value="1"/>
</dbReference>
<dbReference type="PROSITE" id="PS00436">
    <property type="entry name" value="PEROXIDASE_2"/>
    <property type="match status" value="1"/>
</dbReference>
<dbReference type="InterPro" id="IPR019793">
    <property type="entry name" value="Peroxidases_heam-ligand_BS"/>
</dbReference>
<dbReference type="GO" id="GO:0020037">
    <property type="term" value="F:heme binding"/>
    <property type="evidence" value="ECO:0007669"/>
    <property type="project" value="InterPro"/>
</dbReference>
<evidence type="ECO:0000256" key="2">
    <source>
        <dbReference type="ARBA" id="ARBA00006873"/>
    </source>
</evidence>
<organism evidence="11 12">
    <name type="scientific">Saponaria officinalis</name>
    <name type="common">Common soapwort</name>
    <name type="synonym">Lychnis saponaria</name>
    <dbReference type="NCBI Taxonomy" id="3572"/>
    <lineage>
        <taxon>Eukaryota</taxon>
        <taxon>Viridiplantae</taxon>
        <taxon>Streptophyta</taxon>
        <taxon>Embryophyta</taxon>
        <taxon>Tracheophyta</taxon>
        <taxon>Spermatophyta</taxon>
        <taxon>Magnoliopsida</taxon>
        <taxon>eudicotyledons</taxon>
        <taxon>Gunneridae</taxon>
        <taxon>Pentapetalae</taxon>
        <taxon>Caryophyllales</taxon>
        <taxon>Caryophyllaceae</taxon>
        <taxon>Caryophylleae</taxon>
        <taxon>Saponaria</taxon>
    </lineage>
</organism>
<dbReference type="InterPro" id="IPR002016">
    <property type="entry name" value="Haem_peroxidase"/>
</dbReference>
<dbReference type="CDD" id="cd00691">
    <property type="entry name" value="ascorbate_peroxidase"/>
    <property type="match status" value="1"/>
</dbReference>
<dbReference type="AlphaFoldDB" id="A0AAW1HQW0"/>
<dbReference type="GO" id="GO:0000302">
    <property type="term" value="P:response to reactive oxygen species"/>
    <property type="evidence" value="ECO:0007669"/>
    <property type="project" value="TreeGrafter"/>
</dbReference>
<protein>
    <recommendedName>
        <fullName evidence="3">L-ascorbate peroxidase</fullName>
        <ecNumber evidence="3">1.11.1.11</ecNumber>
    </recommendedName>
</protein>
<dbReference type="GO" id="GO:0046872">
    <property type="term" value="F:metal ion binding"/>
    <property type="evidence" value="ECO:0007669"/>
    <property type="project" value="UniProtKB-KW"/>
</dbReference>
<comment type="similarity">
    <text evidence="2">Belongs to the peroxidase family. Ascorbate peroxidase subfamily.</text>
</comment>
<dbReference type="Proteomes" id="UP001443914">
    <property type="component" value="Unassembled WGS sequence"/>
</dbReference>
<evidence type="ECO:0000313" key="12">
    <source>
        <dbReference type="Proteomes" id="UP001443914"/>
    </source>
</evidence>
<dbReference type="PROSITE" id="PS50873">
    <property type="entry name" value="PEROXIDASE_4"/>
    <property type="match status" value="1"/>
</dbReference>
<dbReference type="Gene3D" id="1.10.520.10">
    <property type="match status" value="1"/>
</dbReference>
<keyword evidence="5" id="KW-0349">Heme</keyword>